<reference evidence="1 2" key="1">
    <citation type="submission" date="2019-05" db="EMBL/GenBank/DDBJ databases">
        <title>Another draft genome of Portunus trituberculatus and its Hox gene families provides insights of decapod evolution.</title>
        <authorList>
            <person name="Jeong J.-H."/>
            <person name="Song I."/>
            <person name="Kim S."/>
            <person name="Choi T."/>
            <person name="Kim D."/>
            <person name="Ryu S."/>
            <person name="Kim W."/>
        </authorList>
    </citation>
    <scope>NUCLEOTIDE SEQUENCE [LARGE SCALE GENOMIC DNA]</scope>
    <source>
        <tissue evidence="1">Muscle</tissue>
    </source>
</reference>
<proteinExistence type="predicted"/>
<keyword evidence="2" id="KW-1185">Reference proteome</keyword>
<dbReference type="Proteomes" id="UP000324222">
    <property type="component" value="Unassembled WGS sequence"/>
</dbReference>
<accession>A0A5B7EW46</accession>
<evidence type="ECO:0000313" key="2">
    <source>
        <dbReference type="Proteomes" id="UP000324222"/>
    </source>
</evidence>
<gene>
    <name evidence="1" type="ORF">E2C01_030577</name>
</gene>
<dbReference type="AlphaFoldDB" id="A0A5B7EW46"/>
<organism evidence="1 2">
    <name type="scientific">Portunus trituberculatus</name>
    <name type="common">Swimming crab</name>
    <name type="synonym">Neptunus trituberculatus</name>
    <dbReference type="NCBI Taxonomy" id="210409"/>
    <lineage>
        <taxon>Eukaryota</taxon>
        <taxon>Metazoa</taxon>
        <taxon>Ecdysozoa</taxon>
        <taxon>Arthropoda</taxon>
        <taxon>Crustacea</taxon>
        <taxon>Multicrustacea</taxon>
        <taxon>Malacostraca</taxon>
        <taxon>Eumalacostraca</taxon>
        <taxon>Eucarida</taxon>
        <taxon>Decapoda</taxon>
        <taxon>Pleocyemata</taxon>
        <taxon>Brachyura</taxon>
        <taxon>Eubrachyura</taxon>
        <taxon>Portunoidea</taxon>
        <taxon>Portunidae</taxon>
        <taxon>Portuninae</taxon>
        <taxon>Portunus</taxon>
    </lineage>
</organism>
<dbReference type="EMBL" id="VSRR010003690">
    <property type="protein sequence ID" value="MPC37103.1"/>
    <property type="molecule type" value="Genomic_DNA"/>
</dbReference>
<name>A0A5B7EW46_PORTR</name>
<protein>
    <submittedName>
        <fullName evidence="1">Uncharacterized protein</fullName>
    </submittedName>
</protein>
<comment type="caution">
    <text evidence="1">The sequence shown here is derived from an EMBL/GenBank/DDBJ whole genome shotgun (WGS) entry which is preliminary data.</text>
</comment>
<evidence type="ECO:0000313" key="1">
    <source>
        <dbReference type="EMBL" id="MPC37103.1"/>
    </source>
</evidence>
<sequence length="77" mass="8979">MSYRLRVSPVTAKRFDRLTRQFAIHISRTTHQVKIHRHPKFIPSPPDGSVNRHYPVRSVARLCKKKQIGLLLKSMSC</sequence>